<comment type="caution">
    <text evidence="1">The sequence shown here is derived from an EMBL/GenBank/DDBJ whole genome shotgun (WGS) entry which is preliminary data.</text>
</comment>
<dbReference type="EMBL" id="BCTA01000054">
    <property type="protein sequence ID" value="GAT11010.1"/>
    <property type="molecule type" value="Genomic_DNA"/>
</dbReference>
<evidence type="ECO:0000313" key="1">
    <source>
        <dbReference type="EMBL" id="GAT11010.1"/>
    </source>
</evidence>
<name>A0ABQ0KND8_MYCNV</name>
<proteinExistence type="predicted"/>
<protein>
    <submittedName>
        <fullName evidence="1">S-layer protein</fullName>
    </submittedName>
</protein>
<reference evidence="1 2" key="1">
    <citation type="journal article" date="2016" name="Genome Announc.">
        <title>Draft Genome Sequences of Five Rapidly Growing Mycobacterium Species, M. thermoresistibile, M. fortuitum subsp. acetamidolyticum, M. canariasense, M. brisbanense, and M. novocastrense.</title>
        <authorList>
            <person name="Katahira K."/>
            <person name="Ogura Y."/>
            <person name="Gotoh Y."/>
            <person name="Hayashi T."/>
        </authorList>
    </citation>
    <scope>NUCLEOTIDE SEQUENCE [LARGE SCALE GENOMIC DNA]</scope>
    <source>
        <strain evidence="1 2">JCM18114</strain>
    </source>
</reference>
<evidence type="ECO:0000313" key="2">
    <source>
        <dbReference type="Proteomes" id="UP000069773"/>
    </source>
</evidence>
<gene>
    <name evidence="1" type="ORF">RMCN_4143</name>
</gene>
<accession>A0ABQ0KND8</accession>
<organism evidence="1 2">
    <name type="scientific">Mycolicibacterium novocastrense</name>
    <name type="common">Mycobacterium novocastrense</name>
    <dbReference type="NCBI Taxonomy" id="59813"/>
    <lineage>
        <taxon>Bacteria</taxon>
        <taxon>Bacillati</taxon>
        <taxon>Actinomycetota</taxon>
        <taxon>Actinomycetes</taxon>
        <taxon>Mycobacteriales</taxon>
        <taxon>Mycobacteriaceae</taxon>
        <taxon>Mycolicibacterium</taxon>
    </lineage>
</organism>
<feature type="non-terminal residue" evidence="1">
    <location>
        <position position="1"/>
    </location>
</feature>
<sequence length="45" mass="4985">GAFEGQDVGVVDDAVDHRRGYDLIPEDVAPANWSWHMFVVTVLPC</sequence>
<keyword evidence="2" id="KW-1185">Reference proteome</keyword>
<dbReference type="Proteomes" id="UP000069773">
    <property type="component" value="Unassembled WGS sequence"/>
</dbReference>